<reference evidence="1 2" key="1">
    <citation type="submission" date="2015-09" db="EMBL/GenBank/DDBJ databases">
        <title>A metagenomics-based metabolic model of nitrate-dependent anaerobic oxidation of methane by Methanoperedens-like archaea.</title>
        <authorList>
            <person name="Arshad A."/>
            <person name="Speth D.R."/>
            <person name="De Graaf R.M."/>
            <person name="Op Den Camp H.J."/>
            <person name="Jetten M.S."/>
            <person name="Welte C.U."/>
        </authorList>
    </citation>
    <scope>NUCLEOTIDE SEQUENCE [LARGE SCALE GENOMIC DNA]</scope>
</reference>
<evidence type="ECO:0000313" key="2">
    <source>
        <dbReference type="Proteomes" id="UP000050360"/>
    </source>
</evidence>
<comment type="caution">
    <text evidence="1">The sequence shown here is derived from an EMBL/GenBank/DDBJ whole genome shotgun (WGS) entry which is preliminary data.</text>
</comment>
<protein>
    <submittedName>
        <fullName evidence="1">Uncharacterized protein</fullName>
    </submittedName>
</protein>
<gene>
    <name evidence="1" type="ORF">MPEBLZ_03127</name>
</gene>
<dbReference type="EMBL" id="LKCM01000241">
    <property type="protein sequence ID" value="KPQ42303.1"/>
    <property type="molecule type" value="Genomic_DNA"/>
</dbReference>
<proteinExistence type="predicted"/>
<name>A0A0P8DX86_9EURY</name>
<accession>A0A0P8DX86</accession>
<organism evidence="1 2">
    <name type="scientific">Candidatus Methanoperedens nitratireducens</name>
    <dbReference type="NCBI Taxonomy" id="1392998"/>
    <lineage>
        <taxon>Archaea</taxon>
        <taxon>Methanobacteriati</taxon>
        <taxon>Methanobacteriota</taxon>
        <taxon>Stenosarchaea group</taxon>
        <taxon>Methanomicrobia</taxon>
        <taxon>Methanosarcinales</taxon>
        <taxon>ANME-2 cluster</taxon>
        <taxon>Candidatus Methanoperedentaceae</taxon>
        <taxon>Candidatus Methanoperedens</taxon>
    </lineage>
</organism>
<dbReference type="Proteomes" id="UP000050360">
    <property type="component" value="Unassembled WGS sequence"/>
</dbReference>
<evidence type="ECO:0000313" key="1">
    <source>
        <dbReference type="EMBL" id="KPQ42303.1"/>
    </source>
</evidence>
<dbReference type="AlphaFoldDB" id="A0A0P8DX86"/>
<sequence>MYVNQKNLTLTEYNPDIHRFDLLQNHTTLFYPQRITDVRGYMLQGEYYIGLPWANESAIRYNESIGIPNNIEELVPAAREVWNRSMEDWYNMSEFRIRSSGGWQIAADHLNSTYDSTDYYSPGDGLEAGAYPSGDVGWDDASGWDHNSIVFYGWYKASDNYPITQMPSDIQKDSDEISKRIVQHTFDYVNLTFSPPDWSGPSYGNFTDIYGEKKEIIEWGLTGSAVGRVVGGYDSALNSS</sequence>